<comment type="caution">
    <text evidence="1">The sequence shown here is derived from an EMBL/GenBank/DDBJ whole genome shotgun (WGS) entry which is preliminary data.</text>
</comment>
<evidence type="ECO:0000313" key="2">
    <source>
        <dbReference type="Proteomes" id="UP000290289"/>
    </source>
</evidence>
<protein>
    <submittedName>
        <fullName evidence="1">Uncharacterized protein</fullName>
    </submittedName>
</protein>
<gene>
    <name evidence="1" type="ORF">DVH24_039708</name>
</gene>
<accession>A0A498I710</accession>
<keyword evidence="2" id="KW-1185">Reference proteome</keyword>
<evidence type="ECO:0000313" key="1">
    <source>
        <dbReference type="EMBL" id="RXH77737.1"/>
    </source>
</evidence>
<sequence length="89" mass="10117">MEILKGKLKQSDIDDDTIAFPPTSWRPKPLMPLCSVKALLGTVDEVNYAEKIEDRLKEVVLIHLEKQERHFPQGLSLTGRGLCETKEEV</sequence>
<proteinExistence type="predicted"/>
<organism evidence="1 2">
    <name type="scientific">Malus domestica</name>
    <name type="common">Apple</name>
    <name type="synonym">Pyrus malus</name>
    <dbReference type="NCBI Taxonomy" id="3750"/>
    <lineage>
        <taxon>Eukaryota</taxon>
        <taxon>Viridiplantae</taxon>
        <taxon>Streptophyta</taxon>
        <taxon>Embryophyta</taxon>
        <taxon>Tracheophyta</taxon>
        <taxon>Spermatophyta</taxon>
        <taxon>Magnoliopsida</taxon>
        <taxon>eudicotyledons</taxon>
        <taxon>Gunneridae</taxon>
        <taxon>Pentapetalae</taxon>
        <taxon>rosids</taxon>
        <taxon>fabids</taxon>
        <taxon>Rosales</taxon>
        <taxon>Rosaceae</taxon>
        <taxon>Amygdaloideae</taxon>
        <taxon>Maleae</taxon>
        <taxon>Malus</taxon>
    </lineage>
</organism>
<name>A0A498I710_MALDO</name>
<dbReference type="Proteomes" id="UP000290289">
    <property type="component" value="Chromosome 14"/>
</dbReference>
<reference evidence="1 2" key="1">
    <citation type="submission" date="2018-10" db="EMBL/GenBank/DDBJ databases">
        <title>A high-quality apple genome assembly.</title>
        <authorList>
            <person name="Hu J."/>
        </authorList>
    </citation>
    <scope>NUCLEOTIDE SEQUENCE [LARGE SCALE GENOMIC DNA]</scope>
    <source>
        <strain evidence="2">cv. HFTH1</strain>
        <tissue evidence="1">Young leaf</tissue>
    </source>
</reference>
<dbReference type="AlphaFoldDB" id="A0A498I710"/>
<dbReference type="EMBL" id="RDQH01000340">
    <property type="protein sequence ID" value="RXH77737.1"/>
    <property type="molecule type" value="Genomic_DNA"/>
</dbReference>